<keyword evidence="2" id="KW-0732">Signal</keyword>
<feature type="transmembrane region" description="Helical" evidence="1">
    <location>
        <begin position="161"/>
        <end position="183"/>
    </location>
</feature>
<feature type="signal peptide" evidence="2">
    <location>
        <begin position="1"/>
        <end position="26"/>
    </location>
</feature>
<sequence length="199" mass="22217">MKKSIAKSLSLIMVICILATSLPVQAVQAATETPQNQIEQFNIKKNGVLYEDDTFKVTQTDNSRTTLNKKTNNKVELTFTNSNQTKGIYTDINGNEKKYSTDADGNIYLDGERFIEVNHSKKISPNGYTNPKYFKGKDGFTYYYVNTTSYNTKLQGDVESIALGILSFVPYVGTIFAVSAIIADSKGGTFERLWNEPTE</sequence>
<dbReference type="RefSeq" id="WP_343841620.1">
    <property type="nucleotide sequence ID" value="NZ_BAAADO010000005.1"/>
</dbReference>
<organism evidence="3 4">
    <name type="scientific">Salinibacillus aidingensis</name>
    <dbReference type="NCBI Taxonomy" id="237684"/>
    <lineage>
        <taxon>Bacteria</taxon>
        <taxon>Bacillati</taxon>
        <taxon>Bacillota</taxon>
        <taxon>Bacilli</taxon>
        <taxon>Bacillales</taxon>
        <taxon>Bacillaceae</taxon>
        <taxon>Salinibacillus</taxon>
    </lineage>
</organism>
<evidence type="ECO:0000256" key="1">
    <source>
        <dbReference type="SAM" id="Phobius"/>
    </source>
</evidence>
<evidence type="ECO:0000313" key="3">
    <source>
        <dbReference type="EMBL" id="GAA0496976.1"/>
    </source>
</evidence>
<name>A0ABN1BFQ2_9BACI</name>
<evidence type="ECO:0000256" key="2">
    <source>
        <dbReference type="SAM" id="SignalP"/>
    </source>
</evidence>
<keyword evidence="1" id="KW-0472">Membrane</keyword>
<dbReference type="Proteomes" id="UP001500880">
    <property type="component" value="Unassembled WGS sequence"/>
</dbReference>
<comment type="caution">
    <text evidence="3">The sequence shown here is derived from an EMBL/GenBank/DDBJ whole genome shotgun (WGS) entry which is preliminary data.</text>
</comment>
<evidence type="ECO:0000313" key="4">
    <source>
        <dbReference type="Proteomes" id="UP001500880"/>
    </source>
</evidence>
<protein>
    <submittedName>
        <fullName evidence="3">Uncharacterized protein</fullName>
    </submittedName>
</protein>
<proteinExistence type="predicted"/>
<keyword evidence="1" id="KW-1133">Transmembrane helix</keyword>
<gene>
    <name evidence="3" type="ORF">GCM10008986_24930</name>
</gene>
<reference evidence="3 4" key="1">
    <citation type="journal article" date="2019" name="Int. J. Syst. Evol. Microbiol.">
        <title>The Global Catalogue of Microorganisms (GCM) 10K type strain sequencing project: providing services to taxonomists for standard genome sequencing and annotation.</title>
        <authorList>
            <consortium name="The Broad Institute Genomics Platform"/>
            <consortium name="The Broad Institute Genome Sequencing Center for Infectious Disease"/>
            <person name="Wu L."/>
            <person name="Ma J."/>
        </authorList>
    </citation>
    <scope>NUCLEOTIDE SEQUENCE [LARGE SCALE GENOMIC DNA]</scope>
    <source>
        <strain evidence="3 4">JCM 12389</strain>
    </source>
</reference>
<accession>A0ABN1BFQ2</accession>
<keyword evidence="1" id="KW-0812">Transmembrane</keyword>
<feature type="chain" id="PRO_5046694422" evidence="2">
    <location>
        <begin position="27"/>
        <end position="199"/>
    </location>
</feature>
<dbReference type="EMBL" id="BAAADO010000005">
    <property type="protein sequence ID" value="GAA0496976.1"/>
    <property type="molecule type" value="Genomic_DNA"/>
</dbReference>
<keyword evidence="4" id="KW-1185">Reference proteome</keyword>